<dbReference type="PROSITE" id="PS51365">
    <property type="entry name" value="RENAL_DIPEPTIDASE_2"/>
    <property type="match status" value="1"/>
</dbReference>
<name>C3JA97_POREA</name>
<dbReference type="PANTHER" id="PTHR10443:SF12">
    <property type="entry name" value="DIPEPTIDASE"/>
    <property type="match status" value="1"/>
</dbReference>
<keyword evidence="2" id="KW-1185">Reference proteome</keyword>
<dbReference type="Pfam" id="PF07722">
    <property type="entry name" value="Peptidase_C26"/>
    <property type="match status" value="1"/>
</dbReference>
<proteinExistence type="predicted"/>
<reference evidence="1 2" key="1">
    <citation type="submission" date="2009-04" db="EMBL/GenBank/DDBJ databases">
        <authorList>
            <person name="Sebastian Y."/>
            <person name="Madupu R."/>
            <person name="Durkin A.S."/>
            <person name="Torralba M."/>
            <person name="Methe B."/>
            <person name="Sutton G.G."/>
            <person name="Strausberg R.L."/>
            <person name="Nelson K.E."/>
        </authorList>
    </citation>
    <scope>NUCLEOTIDE SEQUENCE [LARGE SCALE GENOMIC DNA]</scope>
    <source>
        <strain evidence="2">ATCC 35406 / BCRC 14492 / JCM 8526 / NCTC 13058 / HG 370</strain>
    </source>
</reference>
<evidence type="ECO:0000313" key="1">
    <source>
        <dbReference type="EMBL" id="EEN82919.1"/>
    </source>
</evidence>
<dbReference type="CDD" id="cd01301">
    <property type="entry name" value="rDP_like"/>
    <property type="match status" value="1"/>
</dbReference>
<dbReference type="GO" id="GO:0070573">
    <property type="term" value="F:metallodipeptidase activity"/>
    <property type="evidence" value="ECO:0007669"/>
    <property type="project" value="InterPro"/>
</dbReference>
<dbReference type="SUPFAM" id="SSF52317">
    <property type="entry name" value="Class I glutamine amidotransferase-like"/>
    <property type="match status" value="1"/>
</dbReference>
<dbReference type="InterPro" id="IPR011697">
    <property type="entry name" value="Peptidase_C26"/>
</dbReference>
<protein>
    <submittedName>
        <fullName evidence="1">Renal dipeptidase family protein</fullName>
    </submittedName>
</protein>
<dbReference type="CDD" id="cd01745">
    <property type="entry name" value="GATase1_2"/>
    <property type="match status" value="1"/>
</dbReference>
<dbReference type="Pfam" id="PF01244">
    <property type="entry name" value="Peptidase_M19"/>
    <property type="match status" value="1"/>
</dbReference>
<dbReference type="InterPro" id="IPR029062">
    <property type="entry name" value="Class_I_gatase-like"/>
</dbReference>
<gene>
    <name evidence="1" type="ORF">POREN0001_1585</name>
</gene>
<sequence>MLRSLYETADSSPSLRERKPLIGLTCHHTEAGNSVNEAYSEAILQAGGLPVLLPTEHTTEHVGELLDSLDGLLLTGGGDIHSPFMGRELTREVGSIDVWRDRFELVLILEASRRNIPILGICRGLQIYNVAMGGTLIQDIATEYPKPSIGHDPKMDKEVGCHTIRLAEGDNPLVQVLGVVPGDELMVNSLHHQALGELATGLRALAHSSDGIVEAATALPHKNFLGVQWHPEHLVRQPEGACMRGLFTYLVQEARLYAQAKALHQSTIVLDSHTDTPMFFTPDTDPSHWGDTLVDLQKMRVGKVASTIMAAYLPQGECTEEGHTRAQQYALQKLEEIHKYGSAHPSLARVVSSLEEITSCHKQGLGSLVPAIENGYAIGRDLSIIQRFRDLGVCYITLCHNGDNEICDSARHSEHRHHGLSVFGREVVLEMNRLGILVDISHAAPETVADVLALSSQPIIASHSSCYALCPHPRNLSDEHIKAIAAAGGVVQVCLYAGFIAEKEEEATVQRAVDHIEHIIEIAGVQAVGIGSDFDGDGRLIGCQGSHDLINLTLELLRRGHTEEELRAILGGNFLRVLASVGR</sequence>
<dbReference type="PROSITE" id="PS51273">
    <property type="entry name" value="GATASE_TYPE_1"/>
    <property type="match status" value="1"/>
</dbReference>
<dbReference type="Gene3D" id="3.20.20.140">
    <property type="entry name" value="Metal-dependent hydrolases"/>
    <property type="match status" value="1"/>
</dbReference>
<dbReference type="PANTHER" id="PTHR10443">
    <property type="entry name" value="MICROSOMAL DIPEPTIDASE"/>
    <property type="match status" value="1"/>
</dbReference>
<evidence type="ECO:0000313" key="2">
    <source>
        <dbReference type="Proteomes" id="UP000004295"/>
    </source>
</evidence>
<dbReference type="InterPro" id="IPR032466">
    <property type="entry name" value="Metal_Hydrolase"/>
</dbReference>
<dbReference type="eggNOG" id="COG2071">
    <property type="taxonomic scope" value="Bacteria"/>
</dbReference>
<dbReference type="Gene3D" id="3.40.50.880">
    <property type="match status" value="1"/>
</dbReference>
<dbReference type="Proteomes" id="UP000004295">
    <property type="component" value="Unassembled WGS sequence"/>
</dbReference>
<dbReference type="GO" id="GO:0006508">
    <property type="term" value="P:proteolysis"/>
    <property type="evidence" value="ECO:0007669"/>
    <property type="project" value="InterPro"/>
</dbReference>
<dbReference type="EMBL" id="ACNN01000018">
    <property type="protein sequence ID" value="EEN82919.1"/>
    <property type="molecule type" value="Genomic_DNA"/>
</dbReference>
<comment type="caution">
    <text evidence="1">The sequence shown here is derived from an EMBL/GenBank/DDBJ whole genome shotgun (WGS) entry which is preliminary data.</text>
</comment>
<accession>C3JA97</accession>
<dbReference type="SUPFAM" id="SSF51556">
    <property type="entry name" value="Metallo-dependent hydrolases"/>
    <property type="match status" value="1"/>
</dbReference>
<dbReference type="eggNOG" id="COG2355">
    <property type="taxonomic scope" value="Bacteria"/>
</dbReference>
<dbReference type="AlphaFoldDB" id="C3JA97"/>
<organism evidence="1 2">
    <name type="scientific">Porphyromonas endodontalis (strain ATCC 35406 / DSM 24491 / JCM 8526 / CCUG 16442 / BCRC 14492 / NCTC 13058 / HG 370)</name>
    <name type="common">Bacteroides endodontalis</name>
    <dbReference type="NCBI Taxonomy" id="553175"/>
    <lineage>
        <taxon>Bacteria</taxon>
        <taxon>Pseudomonadati</taxon>
        <taxon>Bacteroidota</taxon>
        <taxon>Bacteroidia</taxon>
        <taxon>Bacteroidales</taxon>
        <taxon>Porphyromonadaceae</taxon>
        <taxon>Porphyromonas</taxon>
    </lineage>
</organism>
<dbReference type="STRING" id="553175.POREN0001_1585"/>
<dbReference type="InterPro" id="IPR008257">
    <property type="entry name" value="Pept_M19"/>
</dbReference>